<protein>
    <recommendedName>
        <fullName evidence="1">CinA C-terminal domain-containing protein</fullName>
    </recommendedName>
</protein>
<dbReference type="Proteomes" id="UP001055025">
    <property type="component" value="Unassembled WGS sequence"/>
</dbReference>
<dbReference type="Gene3D" id="3.90.950.20">
    <property type="entry name" value="CinA-like"/>
    <property type="match status" value="1"/>
</dbReference>
<dbReference type="SUPFAM" id="SSF142433">
    <property type="entry name" value="CinA-like"/>
    <property type="match status" value="1"/>
</dbReference>
<dbReference type="InterPro" id="IPR036653">
    <property type="entry name" value="CinA-like_C"/>
</dbReference>
<evidence type="ECO:0000313" key="2">
    <source>
        <dbReference type="EMBL" id="GJM55279.1"/>
    </source>
</evidence>
<proteinExistence type="predicted"/>
<sequence length="181" mass="17971">MALTWERALTDGFQTGEAPTWDEVCALAGGLVRAAAGAGRTVGFAESCTGGLASGAVTSQAGSSEVLIGSVVSYACSVKESVLGVSATTLAEAGAVSERCVREMAAGARRCLGADACVSISGIAGPGGAVPGKPVGTVWLCLSGPEGERAMLRHFSGDRAGVRLKAVACALAMHLSALVED</sequence>
<organism evidence="2 3">
    <name type="scientific">Granulimonas faecalis</name>
    <dbReference type="NCBI Taxonomy" id="2894155"/>
    <lineage>
        <taxon>Bacteria</taxon>
        <taxon>Bacillati</taxon>
        <taxon>Actinomycetota</taxon>
        <taxon>Coriobacteriia</taxon>
        <taxon>Coriobacteriales</taxon>
        <taxon>Kribbibacteriaceae</taxon>
        <taxon>Granulimonas</taxon>
    </lineage>
</organism>
<dbReference type="AlphaFoldDB" id="A0AAV5B1F9"/>
<feature type="domain" description="CinA C-terminal" evidence="1">
    <location>
        <begin position="31"/>
        <end position="175"/>
    </location>
</feature>
<dbReference type="Pfam" id="PF02464">
    <property type="entry name" value="CinA"/>
    <property type="match status" value="1"/>
</dbReference>
<evidence type="ECO:0000313" key="3">
    <source>
        <dbReference type="Proteomes" id="UP001055025"/>
    </source>
</evidence>
<dbReference type="RefSeq" id="WP_135977406.1">
    <property type="nucleotide sequence ID" value="NZ_BQKC01000001.1"/>
</dbReference>
<accession>A0AAV5B1F9</accession>
<comment type="caution">
    <text evidence="2">The sequence shown here is derived from an EMBL/GenBank/DDBJ whole genome shotgun (WGS) entry which is preliminary data.</text>
</comment>
<keyword evidence="3" id="KW-1185">Reference proteome</keyword>
<evidence type="ECO:0000259" key="1">
    <source>
        <dbReference type="Pfam" id="PF02464"/>
    </source>
</evidence>
<name>A0AAV5B1F9_9ACTN</name>
<dbReference type="InterPro" id="IPR008136">
    <property type="entry name" value="CinA_C"/>
</dbReference>
<dbReference type="NCBIfam" id="TIGR00199">
    <property type="entry name" value="PncC_domain"/>
    <property type="match status" value="1"/>
</dbReference>
<gene>
    <name evidence="2" type="ORF">ATOP_09340</name>
</gene>
<dbReference type="EMBL" id="BQKC01000001">
    <property type="protein sequence ID" value="GJM55279.1"/>
    <property type="molecule type" value="Genomic_DNA"/>
</dbReference>
<reference evidence="2" key="1">
    <citation type="journal article" date="2022" name="Int. J. Syst. Evol. Microbiol.">
        <title>Granulimonas faecalis gen. nov., sp. nov., and Leptogranulimonas caecicola gen. nov., sp. nov., novel lactate-producing Atopobiaceae bacteria isolated from mouse intestines, and an emended description of the family Atopobiaceae.</title>
        <authorList>
            <person name="Morinaga K."/>
            <person name="Kusada H."/>
            <person name="Sakamoto S."/>
            <person name="Murakami T."/>
            <person name="Toyoda A."/>
            <person name="Mori H."/>
            <person name="Meng X.Y."/>
            <person name="Takashino M."/>
            <person name="Murotomi K."/>
            <person name="Tamaki H."/>
        </authorList>
    </citation>
    <scope>NUCLEOTIDE SEQUENCE</scope>
    <source>
        <strain evidence="2">OPF53</strain>
    </source>
</reference>